<keyword evidence="2" id="KW-1185">Reference proteome</keyword>
<evidence type="ECO:0000313" key="2">
    <source>
        <dbReference type="Proteomes" id="UP001050975"/>
    </source>
</evidence>
<name>A0AAV3X0H7_9CYAN</name>
<dbReference type="EMBL" id="BLAY01000009">
    <property type="protein sequence ID" value="GET36167.1"/>
    <property type="molecule type" value="Genomic_DNA"/>
</dbReference>
<sequence length="44" mass="5014">MIENEKPGFLNNTFAYGTLRFRQKADTLKGIAIQTKPARQGLKF</sequence>
<reference evidence="1" key="1">
    <citation type="submission" date="2019-10" db="EMBL/GenBank/DDBJ databases">
        <title>Draft genome sequece of Microseira wollei NIES-4236.</title>
        <authorList>
            <person name="Yamaguchi H."/>
            <person name="Suzuki S."/>
            <person name="Kawachi M."/>
        </authorList>
    </citation>
    <scope>NUCLEOTIDE SEQUENCE</scope>
    <source>
        <strain evidence="1">NIES-4236</strain>
    </source>
</reference>
<dbReference type="AlphaFoldDB" id="A0AAV3X0H7"/>
<evidence type="ECO:0000313" key="1">
    <source>
        <dbReference type="EMBL" id="GET36167.1"/>
    </source>
</evidence>
<proteinExistence type="predicted"/>
<gene>
    <name evidence="1" type="ORF">MiSe_09150</name>
</gene>
<organism evidence="1 2">
    <name type="scientific">Microseira wollei NIES-4236</name>
    <dbReference type="NCBI Taxonomy" id="2530354"/>
    <lineage>
        <taxon>Bacteria</taxon>
        <taxon>Bacillati</taxon>
        <taxon>Cyanobacteriota</taxon>
        <taxon>Cyanophyceae</taxon>
        <taxon>Oscillatoriophycideae</taxon>
        <taxon>Aerosakkonematales</taxon>
        <taxon>Aerosakkonemataceae</taxon>
        <taxon>Microseira</taxon>
    </lineage>
</organism>
<evidence type="ECO:0008006" key="3">
    <source>
        <dbReference type="Google" id="ProtNLM"/>
    </source>
</evidence>
<dbReference type="Proteomes" id="UP001050975">
    <property type="component" value="Unassembled WGS sequence"/>
</dbReference>
<accession>A0AAV3X0H7</accession>
<protein>
    <recommendedName>
        <fullName evidence="3">Transposase</fullName>
    </recommendedName>
</protein>
<comment type="caution">
    <text evidence="1">The sequence shown here is derived from an EMBL/GenBank/DDBJ whole genome shotgun (WGS) entry which is preliminary data.</text>
</comment>